<dbReference type="Gramene" id="ERN05603">
    <property type="protein sequence ID" value="ERN05603"/>
    <property type="gene ID" value="AMTR_s00006p00022050"/>
</dbReference>
<dbReference type="HOGENOM" id="CLU_2336397_0_0_1"/>
<accession>W1PCB7</accession>
<gene>
    <name evidence="1" type="ORF">AMTR_s00006p00022050</name>
</gene>
<protein>
    <submittedName>
        <fullName evidence="1">Uncharacterized protein</fullName>
    </submittedName>
</protein>
<dbReference type="EMBL" id="KI393980">
    <property type="protein sequence ID" value="ERN05603.1"/>
    <property type="molecule type" value="Genomic_DNA"/>
</dbReference>
<keyword evidence="2" id="KW-1185">Reference proteome</keyword>
<evidence type="ECO:0000313" key="1">
    <source>
        <dbReference type="EMBL" id="ERN05603.1"/>
    </source>
</evidence>
<name>W1PCB7_AMBTC</name>
<sequence length="98" mass="11135">MFGEIDAKNGTIWRSNGNVQLSLDEIPNNLAEEELPFKEGSSGSEFPWREQNYLQDPPCKDSYLNGAIPTSPVNMPHRLKTVPKNQFEMNLPKKDWAS</sequence>
<dbReference type="Proteomes" id="UP000017836">
    <property type="component" value="Unassembled WGS sequence"/>
</dbReference>
<proteinExistence type="predicted"/>
<dbReference type="AlphaFoldDB" id="W1PCB7"/>
<evidence type="ECO:0000313" key="2">
    <source>
        <dbReference type="Proteomes" id="UP000017836"/>
    </source>
</evidence>
<reference evidence="2" key="1">
    <citation type="journal article" date="2013" name="Science">
        <title>The Amborella genome and the evolution of flowering plants.</title>
        <authorList>
            <consortium name="Amborella Genome Project"/>
        </authorList>
    </citation>
    <scope>NUCLEOTIDE SEQUENCE [LARGE SCALE GENOMIC DNA]</scope>
</reference>
<organism evidence="1 2">
    <name type="scientific">Amborella trichopoda</name>
    <dbReference type="NCBI Taxonomy" id="13333"/>
    <lineage>
        <taxon>Eukaryota</taxon>
        <taxon>Viridiplantae</taxon>
        <taxon>Streptophyta</taxon>
        <taxon>Embryophyta</taxon>
        <taxon>Tracheophyta</taxon>
        <taxon>Spermatophyta</taxon>
        <taxon>Magnoliopsida</taxon>
        <taxon>Amborellales</taxon>
        <taxon>Amborellaceae</taxon>
        <taxon>Amborella</taxon>
    </lineage>
</organism>